<evidence type="ECO:0000256" key="2">
    <source>
        <dbReference type="SAM" id="MobiDB-lite"/>
    </source>
</evidence>
<dbReference type="GeneID" id="100750728"/>
<dbReference type="GO" id="GO:0000981">
    <property type="term" value="F:DNA-binding transcription factor activity, RNA polymerase II-specific"/>
    <property type="evidence" value="ECO:0007669"/>
    <property type="project" value="TreeGrafter"/>
</dbReference>
<feature type="domain" description="SAND" evidence="3">
    <location>
        <begin position="194"/>
        <end position="275"/>
    </location>
</feature>
<dbReference type="GO" id="GO:0003677">
    <property type="term" value="F:DNA binding"/>
    <property type="evidence" value="ECO:0007669"/>
    <property type="project" value="InterPro"/>
</dbReference>
<keyword evidence="5" id="KW-1185">Reference proteome</keyword>
<name>A0A9J7F7S4_CRIGR</name>
<keyword evidence="1" id="KW-0597">Phosphoprotein</keyword>
<accession>A0A9J7F7S4</accession>
<feature type="region of interest" description="Disordered" evidence="2">
    <location>
        <begin position="124"/>
        <end position="183"/>
    </location>
</feature>
<evidence type="ECO:0000313" key="6">
    <source>
        <dbReference type="RefSeq" id="XP_027253226.1"/>
    </source>
</evidence>
<dbReference type="AlphaFoldDB" id="A0A9J7F7S4"/>
<dbReference type="PROSITE" id="PS51414">
    <property type="entry name" value="HSR"/>
    <property type="match status" value="1"/>
</dbReference>
<dbReference type="PROSITE" id="PS50864">
    <property type="entry name" value="SAND"/>
    <property type="match status" value="1"/>
</dbReference>
<evidence type="ECO:0000259" key="3">
    <source>
        <dbReference type="PROSITE" id="PS50864"/>
    </source>
</evidence>
<organism evidence="5 6">
    <name type="scientific">Cricetulus griseus</name>
    <name type="common">Chinese hamster</name>
    <name type="synonym">Cricetulus barabensis griseus</name>
    <dbReference type="NCBI Taxonomy" id="10029"/>
    <lineage>
        <taxon>Eukaryota</taxon>
        <taxon>Metazoa</taxon>
        <taxon>Chordata</taxon>
        <taxon>Craniata</taxon>
        <taxon>Vertebrata</taxon>
        <taxon>Euteleostomi</taxon>
        <taxon>Mammalia</taxon>
        <taxon>Eutheria</taxon>
        <taxon>Euarchontoglires</taxon>
        <taxon>Glires</taxon>
        <taxon>Rodentia</taxon>
        <taxon>Myomorpha</taxon>
        <taxon>Muroidea</taxon>
        <taxon>Cricetidae</taxon>
        <taxon>Cricetinae</taxon>
        <taxon>Cricetulus</taxon>
    </lineage>
</organism>
<feature type="region of interest" description="Disordered" evidence="2">
    <location>
        <begin position="1"/>
        <end position="24"/>
    </location>
</feature>
<evidence type="ECO:0000256" key="1">
    <source>
        <dbReference type="ARBA" id="ARBA00022553"/>
    </source>
</evidence>
<dbReference type="Pfam" id="PF03172">
    <property type="entry name" value="HSR"/>
    <property type="match status" value="1"/>
</dbReference>
<dbReference type="InterPro" id="IPR004865">
    <property type="entry name" value="HSR_dom"/>
</dbReference>
<reference evidence="5" key="1">
    <citation type="journal article" date="2018" name="Biotechnol. Bioeng.">
        <title>A reference genome of the Chinese hamster based on a hybrid assembly strategy.</title>
        <authorList>
            <person name="Rupp O."/>
            <person name="MacDonald M.L."/>
            <person name="Li S."/>
            <person name="Dhiman H."/>
            <person name="Polson S."/>
            <person name="Griep S."/>
            <person name="Heffner K."/>
            <person name="Hernandez I."/>
            <person name="Brinkrolf K."/>
            <person name="Jadhav V."/>
            <person name="Samoudi M."/>
            <person name="Hao H."/>
            <person name="Kingham B."/>
            <person name="Goesmann A."/>
            <person name="Betenbaugh M.J."/>
            <person name="Lewis N.E."/>
            <person name="Borth N."/>
            <person name="Lee K.H."/>
        </authorList>
    </citation>
    <scope>NUCLEOTIDE SEQUENCE [LARGE SCALE GENOMIC DNA]</scope>
    <source>
        <strain evidence="5">17A/GY</strain>
    </source>
</reference>
<reference evidence="5" key="2">
    <citation type="journal article" date="2020" name="Biotechnol. Bioeng.">
        <title>Chromosome-scale scaffolds for the Chinese hamster reference genome assembly to facilitate the study of the CHO epigenome.</title>
        <authorList>
            <person name="Hilliard W."/>
            <person name="MacDonald M."/>
            <person name="Lee K.H."/>
        </authorList>
    </citation>
    <scope>NUCLEOTIDE SEQUENCE [LARGE SCALE GENOMIC DNA]</scope>
    <source>
        <strain evidence="5">17A/GY</strain>
    </source>
</reference>
<gene>
    <name evidence="6" type="primary">LOC100750728</name>
</gene>
<feature type="compositionally biased region" description="Polar residues" evidence="2">
    <location>
        <begin position="125"/>
        <end position="134"/>
    </location>
</feature>
<dbReference type="PANTHER" id="PTHR46386:SF1">
    <property type="entry name" value="NUCLEAR BODY PROTEIN SP140-LIKE PROTEIN"/>
    <property type="match status" value="1"/>
</dbReference>
<feature type="domain" description="HSR" evidence="4">
    <location>
        <begin position="8"/>
        <end position="124"/>
    </location>
</feature>
<dbReference type="SUPFAM" id="SSF63763">
    <property type="entry name" value="SAND domain-like"/>
    <property type="match status" value="1"/>
</dbReference>
<dbReference type="InterPro" id="IPR000770">
    <property type="entry name" value="SAND_dom"/>
</dbReference>
<dbReference type="Proteomes" id="UP001108280">
    <property type="component" value="Chromosome 2"/>
</dbReference>
<proteinExistence type="predicted"/>
<evidence type="ECO:0000259" key="4">
    <source>
        <dbReference type="PROSITE" id="PS51414"/>
    </source>
</evidence>
<dbReference type="PANTHER" id="PTHR46386">
    <property type="entry name" value="NUCLEAR BODY PROTEIN SP140"/>
    <property type="match status" value="1"/>
</dbReference>
<sequence>MAEEDSRSSSWSTTEDEREEGSDDYRPKFKLFKENKVEIASAITKPFPFLMSLRDRGFLSEQKFQISKKQCKNLDAVRNVVYDILCDLQKDFSLPLLEVIFSPTHLKAYPDLQETRKIFQDDTMETGNNTTLGKSQEKRDTVETRNNTTVGKSQEKTNYRGAGGQAAVRRRQRKSNPEGSVRTVRRRARRLSRNEAVRFKAELLPVTCGRTKGVLHKDKFKLGISMRSIQSENGEWFTPSEFESLGGYEKSRNWRLSLRCYDRSLKFLMQIFYLSEKISTQPFKSLQDQQGGEFLNVPGASVQLGPCCCQRLLKLPTCHPPIDPSGPAVQRICSPIHLDLVLNLGSTAELNTTAHPVLAAKFCNSNLSIRLSPAHLSHPPQAHAFLTASQLWLLRPLPP</sequence>
<dbReference type="Pfam" id="PF01342">
    <property type="entry name" value="SAND"/>
    <property type="match status" value="1"/>
</dbReference>
<dbReference type="RefSeq" id="XP_027253226.1">
    <property type="nucleotide sequence ID" value="XM_027397425.2"/>
</dbReference>
<dbReference type="InterPro" id="IPR043563">
    <property type="entry name" value="Sp110/Sp140/Sp140L-like"/>
</dbReference>
<dbReference type="InterPro" id="IPR010919">
    <property type="entry name" value="SAND-like_dom_sf"/>
</dbReference>
<dbReference type="Gene3D" id="3.10.390.10">
    <property type="entry name" value="SAND domain-like"/>
    <property type="match status" value="1"/>
</dbReference>
<protein>
    <submittedName>
        <fullName evidence="6">Nuclear body protein SP140 isoform X2</fullName>
    </submittedName>
</protein>
<reference evidence="6" key="3">
    <citation type="submission" date="2025-08" db="UniProtKB">
        <authorList>
            <consortium name="RefSeq"/>
        </authorList>
    </citation>
    <scope>IDENTIFICATION</scope>
    <source>
        <strain evidence="6">17A/GY</strain>
        <tissue evidence="6">Liver</tissue>
    </source>
</reference>
<evidence type="ECO:0000313" key="5">
    <source>
        <dbReference type="Proteomes" id="UP001108280"/>
    </source>
</evidence>
<dbReference type="SMART" id="SM00258">
    <property type="entry name" value="SAND"/>
    <property type="match status" value="1"/>
</dbReference>
<dbReference type="GO" id="GO:0005634">
    <property type="term" value="C:nucleus"/>
    <property type="evidence" value="ECO:0007669"/>
    <property type="project" value="InterPro"/>
</dbReference>